<accession>J9D2D8</accession>
<name>J9D2D8_EDHAE</name>
<dbReference type="InParanoid" id="J9D2D8"/>
<keyword evidence="2" id="KW-1185">Reference proteome</keyword>
<dbReference type="HOGENOM" id="CLU_2209996_0_0_1"/>
<dbReference type="AlphaFoldDB" id="J9D2D8"/>
<gene>
    <name evidence="1" type="ORF">EDEG_03543</name>
</gene>
<dbReference type="VEuPathDB" id="MicrosporidiaDB:EDEG_03543"/>
<proteinExistence type="predicted"/>
<reference evidence="1 2" key="1">
    <citation type="submission" date="2011-08" db="EMBL/GenBank/DDBJ databases">
        <authorList>
            <person name="Liu Z.J."/>
            <person name="Shi F.L."/>
            <person name="Lu J.Q."/>
            <person name="Li M."/>
            <person name="Wang Z.L."/>
        </authorList>
    </citation>
    <scope>NUCLEOTIDE SEQUENCE [LARGE SCALE GENOMIC DNA]</scope>
    <source>
        <strain evidence="1 2">USNM 41457</strain>
    </source>
</reference>
<organism evidence="1 2">
    <name type="scientific">Edhazardia aedis (strain USNM 41457)</name>
    <name type="common">Microsporidian parasite</name>
    <dbReference type="NCBI Taxonomy" id="1003232"/>
    <lineage>
        <taxon>Eukaryota</taxon>
        <taxon>Fungi</taxon>
        <taxon>Fungi incertae sedis</taxon>
        <taxon>Microsporidia</taxon>
        <taxon>Edhazardia</taxon>
    </lineage>
</organism>
<reference evidence="2" key="2">
    <citation type="submission" date="2015-07" db="EMBL/GenBank/DDBJ databases">
        <title>Contrasting host-pathogen interactions and genome evolution in two generalist and specialist microsporidian pathogens of mosquitoes.</title>
        <authorList>
            <consortium name="The Broad Institute Genomics Platform"/>
            <consortium name="The Broad Institute Genome Sequencing Center for Infectious Disease"/>
            <person name="Cuomo C.A."/>
            <person name="Sanscrainte N.D."/>
            <person name="Goldberg J.M."/>
            <person name="Heiman D."/>
            <person name="Young S."/>
            <person name="Zeng Q."/>
            <person name="Becnel J.J."/>
            <person name="Birren B.W."/>
        </authorList>
    </citation>
    <scope>NUCLEOTIDE SEQUENCE [LARGE SCALE GENOMIC DNA]</scope>
    <source>
        <strain evidence="2">USNM 41457</strain>
    </source>
</reference>
<sequence length="107" mass="12542">MIYINGDGTDKFYTNKKITKQIIECSITETFNIHLYSNVCAFTESIEDVVFLVPVHLPSFAAKFMNFYDKTLVESMFDFKTKEQKNKFLDFVDDITDTKIRKIALFE</sequence>
<evidence type="ECO:0000313" key="1">
    <source>
        <dbReference type="EMBL" id="EJW02001.1"/>
    </source>
</evidence>
<dbReference type="Proteomes" id="UP000003163">
    <property type="component" value="Unassembled WGS sequence"/>
</dbReference>
<evidence type="ECO:0000313" key="2">
    <source>
        <dbReference type="Proteomes" id="UP000003163"/>
    </source>
</evidence>
<protein>
    <submittedName>
        <fullName evidence="1">Uncharacterized protein</fullName>
    </submittedName>
</protein>
<dbReference type="EMBL" id="AFBI03000096">
    <property type="protein sequence ID" value="EJW02001.1"/>
    <property type="molecule type" value="Genomic_DNA"/>
</dbReference>
<comment type="caution">
    <text evidence="1">The sequence shown here is derived from an EMBL/GenBank/DDBJ whole genome shotgun (WGS) entry which is preliminary data.</text>
</comment>